<dbReference type="Proteomes" id="UP001153069">
    <property type="component" value="Unassembled WGS sequence"/>
</dbReference>
<accession>A0A9N8E581</accession>
<keyword evidence="3" id="KW-1185">Reference proteome</keyword>
<dbReference type="AlphaFoldDB" id="A0A9N8E581"/>
<protein>
    <submittedName>
        <fullName evidence="2">Uncharacterized protein</fullName>
    </submittedName>
</protein>
<evidence type="ECO:0000313" key="3">
    <source>
        <dbReference type="Proteomes" id="UP001153069"/>
    </source>
</evidence>
<sequence length="170" mass="18795">MPPLNRRGSLDALLTKDKMHERKTAMLRRSAPSYAPSVYTDQSSVTFKTSDDSTVMSAASMSTCSIPSQICLDKDEPPKPKRGSSRWDSIPTKADRGLGSADDLRHDSSHGSSCSKGKLDKKLERLNRNKKTGPMKPPPRRSNSSGSERTPTRPLTDFLQSSRSSSRRRT</sequence>
<dbReference type="EMBL" id="CAICTM010000512">
    <property type="protein sequence ID" value="CAB9511984.1"/>
    <property type="molecule type" value="Genomic_DNA"/>
</dbReference>
<organism evidence="2 3">
    <name type="scientific">Seminavis robusta</name>
    <dbReference type="NCBI Taxonomy" id="568900"/>
    <lineage>
        <taxon>Eukaryota</taxon>
        <taxon>Sar</taxon>
        <taxon>Stramenopiles</taxon>
        <taxon>Ochrophyta</taxon>
        <taxon>Bacillariophyta</taxon>
        <taxon>Bacillariophyceae</taxon>
        <taxon>Bacillariophycidae</taxon>
        <taxon>Naviculales</taxon>
        <taxon>Naviculaceae</taxon>
        <taxon>Seminavis</taxon>
    </lineage>
</organism>
<evidence type="ECO:0000256" key="1">
    <source>
        <dbReference type="SAM" id="MobiDB-lite"/>
    </source>
</evidence>
<comment type="caution">
    <text evidence="2">The sequence shown here is derived from an EMBL/GenBank/DDBJ whole genome shotgun (WGS) entry which is preliminary data.</text>
</comment>
<gene>
    <name evidence="2" type="ORF">SEMRO_513_G157730.1</name>
</gene>
<evidence type="ECO:0000313" key="2">
    <source>
        <dbReference type="EMBL" id="CAB9511984.1"/>
    </source>
</evidence>
<name>A0A9N8E581_9STRA</name>
<feature type="compositionally biased region" description="Basic and acidic residues" evidence="1">
    <location>
        <begin position="117"/>
        <end position="127"/>
    </location>
</feature>
<feature type="compositionally biased region" description="Basic and acidic residues" evidence="1">
    <location>
        <begin position="14"/>
        <end position="24"/>
    </location>
</feature>
<reference evidence="2" key="1">
    <citation type="submission" date="2020-06" db="EMBL/GenBank/DDBJ databases">
        <authorList>
            <consortium name="Plant Systems Biology data submission"/>
        </authorList>
    </citation>
    <scope>NUCLEOTIDE SEQUENCE</scope>
    <source>
        <strain evidence="2">D6</strain>
    </source>
</reference>
<proteinExistence type="predicted"/>
<feature type="compositionally biased region" description="Polar residues" evidence="1">
    <location>
        <begin position="39"/>
        <end position="68"/>
    </location>
</feature>
<feature type="region of interest" description="Disordered" evidence="1">
    <location>
        <begin position="1"/>
        <end position="170"/>
    </location>
</feature>